<comment type="caution">
    <text evidence="2">The sequence shown here is derived from an EMBL/GenBank/DDBJ whole genome shotgun (WGS) entry which is preliminary data.</text>
</comment>
<dbReference type="AlphaFoldDB" id="A0A9X3DCK6"/>
<reference evidence="2" key="1">
    <citation type="submission" date="2022-11" db="EMBL/GenBank/DDBJ databases">
        <authorList>
            <person name="Graham C."/>
            <person name="Newman J.D."/>
        </authorList>
    </citation>
    <scope>NUCLEOTIDE SEQUENCE</scope>
    <source>
        <strain evidence="2">DSM 19486</strain>
    </source>
</reference>
<dbReference type="EMBL" id="JAPJUH010000001">
    <property type="protein sequence ID" value="MCX3263670.1"/>
    <property type="molecule type" value="Genomic_DNA"/>
</dbReference>
<gene>
    <name evidence="2" type="ORF">OQZ29_02880</name>
</gene>
<evidence type="ECO:0000313" key="2">
    <source>
        <dbReference type="EMBL" id="MCX3263670.1"/>
    </source>
</evidence>
<evidence type="ECO:0008006" key="4">
    <source>
        <dbReference type="Google" id="ProtNLM"/>
    </source>
</evidence>
<sequence>MKALTFLFCLAWLPLTLSAQVAIHDQAIINQQERMVFKSWDADKFTPKPGFLGLNPMYWMTWGLHPNYPDTDIRPLSPTGPQTLRLGLIAAMRSSADAYKLHADTIRNTALSSYAAYSAELSAADPLWQIYYRSALSPLDDLPKIPLGSLTSAQRKYLSETGMISWYTQQHQALAERLHLARTTHMERGSRILLYHRLLLEYRKLQAAWEDKIRRSKTYLRLSLQREKIKERSKGFKDQSLNDIEIADKVLKNSKL</sequence>
<dbReference type="RefSeq" id="WP_010603442.1">
    <property type="nucleotide sequence ID" value="NZ_JAPJUH010000001.1"/>
</dbReference>
<feature type="signal peptide" evidence="1">
    <location>
        <begin position="1"/>
        <end position="19"/>
    </location>
</feature>
<accession>A0A9X3DCK6</accession>
<feature type="chain" id="PRO_5040726789" description="TolC family protein" evidence="1">
    <location>
        <begin position="20"/>
        <end position="256"/>
    </location>
</feature>
<evidence type="ECO:0000313" key="3">
    <source>
        <dbReference type="Proteomes" id="UP001142592"/>
    </source>
</evidence>
<name>A0A9X3DCK6_9SPHI</name>
<dbReference type="Proteomes" id="UP001142592">
    <property type="component" value="Unassembled WGS sequence"/>
</dbReference>
<keyword evidence="1" id="KW-0732">Signal</keyword>
<evidence type="ECO:0000256" key="1">
    <source>
        <dbReference type="SAM" id="SignalP"/>
    </source>
</evidence>
<protein>
    <recommendedName>
        <fullName evidence="4">TolC family protein</fullName>
    </recommendedName>
</protein>
<keyword evidence="3" id="KW-1185">Reference proteome</keyword>
<organism evidence="2 3">
    <name type="scientific">Pedobacter agri</name>
    <dbReference type="NCBI Taxonomy" id="454586"/>
    <lineage>
        <taxon>Bacteria</taxon>
        <taxon>Pseudomonadati</taxon>
        <taxon>Bacteroidota</taxon>
        <taxon>Sphingobacteriia</taxon>
        <taxon>Sphingobacteriales</taxon>
        <taxon>Sphingobacteriaceae</taxon>
        <taxon>Pedobacter</taxon>
    </lineage>
</organism>
<proteinExistence type="predicted"/>